<accession>F8CGH8</accession>
<dbReference type="KEGG" id="mfu:LILAB_34160"/>
<feature type="domain" description="FTP" evidence="6">
    <location>
        <begin position="79"/>
        <end position="111"/>
    </location>
</feature>
<evidence type="ECO:0000259" key="6">
    <source>
        <dbReference type="Pfam" id="PF07504"/>
    </source>
</evidence>
<dbReference type="HOGENOM" id="CLU_2082254_0_0_7"/>
<dbReference type="Pfam" id="PF07504">
    <property type="entry name" value="FTP"/>
    <property type="match status" value="1"/>
</dbReference>
<dbReference type="AlphaFoldDB" id="F8CGH8"/>
<proteinExistence type="predicted"/>
<dbReference type="EMBL" id="CP002830">
    <property type="protein sequence ID" value="AEI68713.1"/>
    <property type="molecule type" value="Genomic_DNA"/>
</dbReference>
<keyword evidence="3" id="KW-0378">Hydrolase</keyword>
<keyword evidence="1" id="KW-0645">Protease</keyword>
<evidence type="ECO:0000256" key="5">
    <source>
        <dbReference type="ARBA" id="ARBA00023049"/>
    </source>
</evidence>
<organism evidence="7 8">
    <name type="scientific">Myxococcus fulvus (strain ATCC BAA-855 / HW-1)</name>
    <dbReference type="NCBI Taxonomy" id="483219"/>
    <lineage>
        <taxon>Bacteria</taxon>
        <taxon>Pseudomonadati</taxon>
        <taxon>Myxococcota</taxon>
        <taxon>Myxococcia</taxon>
        <taxon>Myxococcales</taxon>
        <taxon>Cystobacterineae</taxon>
        <taxon>Myxococcaceae</taxon>
        <taxon>Myxococcus</taxon>
    </lineage>
</organism>
<protein>
    <recommendedName>
        <fullName evidence="6">FTP domain-containing protein</fullName>
    </recommendedName>
</protein>
<sequence length="117" mass="12954">MPFTFHRHDCPKVAAALRPIRGLALSRTDEAPTLASLDAETAARRYLDKAFASPQLPGFNPIVVQRHENEYRTLGAEAIPLTGTTMVKFRQLFGNIPVYGSLVSVELDENNGVWRSS</sequence>
<dbReference type="Proteomes" id="UP000000488">
    <property type="component" value="Chromosome"/>
</dbReference>
<evidence type="ECO:0000313" key="7">
    <source>
        <dbReference type="EMBL" id="AEI68713.1"/>
    </source>
</evidence>
<keyword evidence="4" id="KW-0862">Zinc</keyword>
<evidence type="ECO:0000256" key="1">
    <source>
        <dbReference type="ARBA" id="ARBA00022670"/>
    </source>
</evidence>
<keyword evidence="5" id="KW-0482">Metalloprotease</keyword>
<dbReference type="GO" id="GO:0008237">
    <property type="term" value="F:metallopeptidase activity"/>
    <property type="evidence" value="ECO:0007669"/>
    <property type="project" value="UniProtKB-KW"/>
</dbReference>
<reference evidence="7 8" key="1">
    <citation type="journal article" date="2011" name="J. Bacteriol.">
        <title>Genome sequence of the halotolerant marine bacterium Myxococcus fulvus HW-1.</title>
        <authorList>
            <person name="Li Z.F."/>
            <person name="Li X."/>
            <person name="Liu H."/>
            <person name="Liu X."/>
            <person name="Han K."/>
            <person name="Wu Z.H."/>
            <person name="Hu W."/>
            <person name="Li F.F."/>
            <person name="Li Y.Z."/>
        </authorList>
    </citation>
    <scope>NUCLEOTIDE SEQUENCE [LARGE SCALE GENOMIC DNA]</scope>
    <source>
        <strain evidence="8">ATCC BAA-855 / HW-1</strain>
    </source>
</reference>
<evidence type="ECO:0000256" key="2">
    <source>
        <dbReference type="ARBA" id="ARBA00022723"/>
    </source>
</evidence>
<evidence type="ECO:0000256" key="4">
    <source>
        <dbReference type="ARBA" id="ARBA00022833"/>
    </source>
</evidence>
<gene>
    <name evidence="7" type="ordered locus">LILAB_34160</name>
</gene>
<dbReference type="GO" id="GO:0006508">
    <property type="term" value="P:proteolysis"/>
    <property type="evidence" value="ECO:0007669"/>
    <property type="project" value="UniProtKB-KW"/>
</dbReference>
<name>F8CGH8_MYXFH</name>
<dbReference type="InterPro" id="IPR011096">
    <property type="entry name" value="FTP_domain"/>
</dbReference>
<evidence type="ECO:0000313" key="8">
    <source>
        <dbReference type="Proteomes" id="UP000000488"/>
    </source>
</evidence>
<keyword evidence="2" id="KW-0479">Metal-binding</keyword>
<evidence type="ECO:0000256" key="3">
    <source>
        <dbReference type="ARBA" id="ARBA00022801"/>
    </source>
</evidence>
<dbReference type="GO" id="GO:0046872">
    <property type="term" value="F:metal ion binding"/>
    <property type="evidence" value="ECO:0007669"/>
    <property type="project" value="UniProtKB-KW"/>
</dbReference>